<evidence type="ECO:0000313" key="10">
    <source>
        <dbReference type="EMBL" id="CAD2176718.1"/>
    </source>
</evidence>
<keyword evidence="5" id="KW-0816">Tricarboxylic acid cycle</keyword>
<dbReference type="OrthoDB" id="755699at2759"/>
<dbReference type="Pfam" id="PF00056">
    <property type="entry name" value="Ldh_1_N"/>
    <property type="match status" value="1"/>
</dbReference>
<evidence type="ECO:0000256" key="3">
    <source>
        <dbReference type="ARBA" id="ARBA00012995"/>
    </source>
</evidence>
<dbReference type="Gene3D" id="1.10.10.10">
    <property type="entry name" value="Winged helix-like DNA-binding domain superfamily/Winged helix DNA-binding domain"/>
    <property type="match status" value="1"/>
</dbReference>
<dbReference type="GO" id="GO:0030060">
    <property type="term" value="F:L-malate dehydrogenase (NAD+) activity"/>
    <property type="evidence" value="ECO:0007669"/>
    <property type="project" value="UniProtKB-EC"/>
</dbReference>
<evidence type="ECO:0000259" key="9">
    <source>
        <dbReference type="Pfam" id="PF00056"/>
    </source>
</evidence>
<dbReference type="EC" id="1.1.1.37" evidence="3"/>
<feature type="region of interest" description="Disordered" evidence="8">
    <location>
        <begin position="144"/>
        <end position="163"/>
    </location>
</feature>
<dbReference type="GO" id="GO:0006099">
    <property type="term" value="P:tricarboxylic acid cycle"/>
    <property type="evidence" value="ECO:0007669"/>
    <property type="project" value="UniProtKB-KW"/>
</dbReference>
<dbReference type="FunFam" id="3.40.50.720:FF:000268">
    <property type="entry name" value="Malate dehydrogenase"/>
    <property type="match status" value="1"/>
</dbReference>
<evidence type="ECO:0000256" key="7">
    <source>
        <dbReference type="ARBA" id="ARBA00023027"/>
    </source>
</evidence>
<protein>
    <recommendedName>
        <fullName evidence="4">Malate dehydrogenase, mitochondrial</fullName>
        <ecNumber evidence="3">1.1.1.37</ecNumber>
    </recommendedName>
</protein>
<feature type="compositionally biased region" description="Basic and acidic residues" evidence="8">
    <location>
        <begin position="152"/>
        <end position="163"/>
    </location>
</feature>
<dbReference type="InterPro" id="IPR036388">
    <property type="entry name" value="WH-like_DNA-bd_sf"/>
</dbReference>
<evidence type="ECO:0000256" key="1">
    <source>
        <dbReference type="ARBA" id="ARBA00008824"/>
    </source>
</evidence>
<evidence type="ECO:0000313" key="11">
    <source>
        <dbReference type="Proteomes" id="UP000580250"/>
    </source>
</evidence>
<dbReference type="InterPro" id="IPR036291">
    <property type="entry name" value="NAD(P)-bd_dom_sf"/>
</dbReference>
<name>A0A6V7VQJ4_MELEN</name>
<reference evidence="10 11" key="1">
    <citation type="submission" date="2020-08" db="EMBL/GenBank/DDBJ databases">
        <authorList>
            <person name="Koutsovoulos G."/>
            <person name="Danchin GJ E."/>
        </authorList>
    </citation>
    <scope>NUCLEOTIDE SEQUENCE [LARGE SCALE GENOMIC DNA]</scope>
</reference>
<evidence type="ECO:0000256" key="4">
    <source>
        <dbReference type="ARBA" id="ARBA00016075"/>
    </source>
</evidence>
<dbReference type="PANTHER" id="PTHR11540:SF16">
    <property type="entry name" value="MALATE DEHYDROGENASE, MITOCHONDRIAL"/>
    <property type="match status" value="1"/>
</dbReference>
<evidence type="ECO:0000256" key="8">
    <source>
        <dbReference type="SAM" id="MobiDB-lite"/>
    </source>
</evidence>
<evidence type="ECO:0000256" key="5">
    <source>
        <dbReference type="ARBA" id="ARBA00022532"/>
    </source>
</evidence>
<keyword evidence="7" id="KW-0520">NAD</keyword>
<evidence type="ECO:0000256" key="2">
    <source>
        <dbReference type="ARBA" id="ARBA00011738"/>
    </source>
</evidence>
<keyword evidence="6" id="KW-0560">Oxidoreductase</keyword>
<dbReference type="AlphaFoldDB" id="A0A6V7VQJ4"/>
<dbReference type="SUPFAM" id="SSF51735">
    <property type="entry name" value="NAD(P)-binding Rossmann-fold domains"/>
    <property type="match status" value="1"/>
</dbReference>
<evidence type="ECO:0000256" key="6">
    <source>
        <dbReference type="ARBA" id="ARBA00023002"/>
    </source>
</evidence>
<accession>A0A6V7VQJ4</accession>
<comment type="caution">
    <text evidence="10">The sequence shown here is derived from an EMBL/GenBank/DDBJ whole genome shotgun (WGS) entry which is preliminary data.</text>
</comment>
<dbReference type="GO" id="GO:0005739">
    <property type="term" value="C:mitochondrion"/>
    <property type="evidence" value="ECO:0007669"/>
    <property type="project" value="TreeGrafter"/>
</dbReference>
<organism evidence="10 11">
    <name type="scientific">Meloidogyne enterolobii</name>
    <name type="common">Root-knot nematode worm</name>
    <name type="synonym">Meloidogyne mayaguensis</name>
    <dbReference type="NCBI Taxonomy" id="390850"/>
    <lineage>
        <taxon>Eukaryota</taxon>
        <taxon>Metazoa</taxon>
        <taxon>Ecdysozoa</taxon>
        <taxon>Nematoda</taxon>
        <taxon>Chromadorea</taxon>
        <taxon>Rhabditida</taxon>
        <taxon>Tylenchina</taxon>
        <taxon>Tylenchomorpha</taxon>
        <taxon>Tylenchoidea</taxon>
        <taxon>Meloidogynidae</taxon>
        <taxon>Meloidogyninae</taxon>
        <taxon>Meloidogyne</taxon>
    </lineage>
</organism>
<dbReference type="InterPro" id="IPR001236">
    <property type="entry name" value="Lactate/malate_DH_N"/>
</dbReference>
<feature type="domain" description="Lactate/malate dehydrogenase N-terminal" evidence="9">
    <location>
        <begin position="178"/>
        <end position="302"/>
    </location>
</feature>
<dbReference type="Proteomes" id="UP000580250">
    <property type="component" value="Unassembled WGS sequence"/>
</dbReference>
<dbReference type="PANTHER" id="PTHR11540">
    <property type="entry name" value="MALATE AND LACTATE DEHYDROGENASE"/>
    <property type="match status" value="1"/>
</dbReference>
<sequence>MSTNKQQFQCTNKMNNMLMNFRDSIVLKKHTRNLKAYLNTFTGQSGVDCIMKIIPKYFDHEKCNTTTARNTFTYFLKSRLVINAEDEDDNQKFGESKIYRLNMHKINEKLANFEDFEGKKTQKIRRSSSLKSLVLNYGRRRSASSEKYSSSSKDRQTKCKEKSSCASDQSLRNSISAVKVTLVGASGGIGQHLALFLKENASVAHLALYDIVGTPEVCADLSFINTPVKVTAHMGPNELSAALKDADIVVVTAAVPRKPGMTNDDLFNTNAAIVRDVAEAAAKACPDAFLSIITNPVNSNLPIASEVL</sequence>
<dbReference type="Gene3D" id="3.40.50.720">
    <property type="entry name" value="NAD(P)-binding Rossmann-like Domain"/>
    <property type="match status" value="1"/>
</dbReference>
<gene>
    <name evidence="10" type="ORF">MENT_LOCUS28549</name>
</gene>
<proteinExistence type="inferred from homology"/>
<comment type="similarity">
    <text evidence="1">Belongs to the LDH/MDH superfamily. MDH type 1 family.</text>
</comment>
<dbReference type="EMBL" id="CAJEWN010000282">
    <property type="protein sequence ID" value="CAD2176718.1"/>
    <property type="molecule type" value="Genomic_DNA"/>
</dbReference>
<comment type="subunit">
    <text evidence="2">Homodimer.</text>
</comment>